<dbReference type="PROSITE" id="PS50048">
    <property type="entry name" value="ZN2_CY6_FUNGAL_2"/>
    <property type="match status" value="1"/>
</dbReference>
<dbReference type="SMART" id="SM00066">
    <property type="entry name" value="GAL4"/>
    <property type="match status" value="1"/>
</dbReference>
<dbReference type="Pfam" id="PF00172">
    <property type="entry name" value="Zn_clus"/>
    <property type="match status" value="1"/>
</dbReference>
<dbReference type="GO" id="GO:0005634">
    <property type="term" value="C:nucleus"/>
    <property type="evidence" value="ECO:0007669"/>
    <property type="project" value="UniProtKB-SubCell"/>
</dbReference>
<gene>
    <name evidence="4" type="ORF">E8E13_008809</name>
</gene>
<dbReference type="AlphaFoldDB" id="A0A9P4TJC8"/>
<keyword evidence="5" id="KW-1185">Reference proteome</keyword>
<evidence type="ECO:0000313" key="4">
    <source>
        <dbReference type="EMBL" id="KAF3006689.1"/>
    </source>
</evidence>
<reference evidence="4" key="1">
    <citation type="submission" date="2019-04" db="EMBL/GenBank/DDBJ databases">
        <title>Sequencing of skin fungus with MAO and IRED activity.</title>
        <authorList>
            <person name="Marsaioli A.J."/>
            <person name="Bonatto J.M.C."/>
            <person name="Reis Junior O."/>
        </authorList>
    </citation>
    <scope>NUCLEOTIDE SEQUENCE</scope>
    <source>
        <strain evidence="4">30M1</strain>
    </source>
</reference>
<name>A0A9P4TJC8_CURKU</name>
<dbReference type="InterPro" id="IPR021858">
    <property type="entry name" value="Fun_TF"/>
</dbReference>
<evidence type="ECO:0000256" key="1">
    <source>
        <dbReference type="ARBA" id="ARBA00004123"/>
    </source>
</evidence>
<dbReference type="OrthoDB" id="3676622at2759"/>
<dbReference type="InterPro" id="IPR001138">
    <property type="entry name" value="Zn2Cys6_DnaBD"/>
</dbReference>
<dbReference type="GO" id="GO:0008270">
    <property type="term" value="F:zinc ion binding"/>
    <property type="evidence" value="ECO:0007669"/>
    <property type="project" value="InterPro"/>
</dbReference>
<keyword evidence="2" id="KW-0539">Nucleus</keyword>
<sequence>MSVAPVNCWTCKQRKVGCDRTLPTCLNCKKGKRECQGYGLRLAWPDKQDGRRKQKRYVVRDQSAQERYLYRRDGNLIFLNTLIEDLDGSKLCMQDLIRGNSIKVSSQVPTPLYPYAINEQDGMLLQHYDLKIARITTTIDDESNGFRLALLPMALSSCDLSACSILYTTLAVACYHLGRPQEALKHKTRAIRDLSSSLANTSIHTMDSVTKTRHFAASMMLCVYGVFDESDTAWYTHLAGAKSVYDIIPEAVKSDVSFEFLEPWFQYHYIFSQYTYPPVRNVYQITLPDKDPKTSTIIGVLGCSTEVLNLIGVTEDEDRIRILDLMEASGSRRRIGNYSIIVGLVKAVWKRQDLLNDDKAKKQVDWRDLVQDGGYMPSFI</sequence>
<dbReference type="InterPro" id="IPR036864">
    <property type="entry name" value="Zn2-C6_fun-type_DNA-bd_sf"/>
</dbReference>
<feature type="domain" description="Zn(2)-C6 fungal-type" evidence="3">
    <location>
        <begin position="7"/>
        <end position="35"/>
    </location>
</feature>
<comment type="caution">
    <text evidence="4">The sequence shown here is derived from an EMBL/GenBank/DDBJ whole genome shotgun (WGS) entry which is preliminary data.</text>
</comment>
<proteinExistence type="predicted"/>
<organism evidence="4 5">
    <name type="scientific">Curvularia kusanoi</name>
    <name type="common">Cochliobolus kusanoi</name>
    <dbReference type="NCBI Taxonomy" id="90978"/>
    <lineage>
        <taxon>Eukaryota</taxon>
        <taxon>Fungi</taxon>
        <taxon>Dikarya</taxon>
        <taxon>Ascomycota</taxon>
        <taxon>Pezizomycotina</taxon>
        <taxon>Dothideomycetes</taxon>
        <taxon>Pleosporomycetidae</taxon>
        <taxon>Pleosporales</taxon>
        <taxon>Pleosporineae</taxon>
        <taxon>Pleosporaceae</taxon>
        <taxon>Curvularia</taxon>
    </lineage>
</organism>
<accession>A0A9P4TJC8</accession>
<dbReference type="GO" id="GO:0000976">
    <property type="term" value="F:transcription cis-regulatory region binding"/>
    <property type="evidence" value="ECO:0007669"/>
    <property type="project" value="TreeGrafter"/>
</dbReference>
<dbReference type="PANTHER" id="PTHR37534">
    <property type="entry name" value="TRANSCRIPTIONAL ACTIVATOR PROTEIN UGA3"/>
    <property type="match status" value="1"/>
</dbReference>
<dbReference type="Pfam" id="PF11951">
    <property type="entry name" value="Fungal_trans_2"/>
    <property type="match status" value="2"/>
</dbReference>
<protein>
    <recommendedName>
        <fullName evidence="3">Zn(2)-C6 fungal-type domain-containing protein</fullName>
    </recommendedName>
</protein>
<evidence type="ECO:0000256" key="2">
    <source>
        <dbReference type="ARBA" id="ARBA00023242"/>
    </source>
</evidence>
<dbReference type="SUPFAM" id="SSF57701">
    <property type="entry name" value="Zn2/Cys6 DNA-binding domain"/>
    <property type="match status" value="1"/>
</dbReference>
<dbReference type="GO" id="GO:0000981">
    <property type="term" value="F:DNA-binding transcription factor activity, RNA polymerase II-specific"/>
    <property type="evidence" value="ECO:0007669"/>
    <property type="project" value="InterPro"/>
</dbReference>
<comment type="subcellular location">
    <subcellularLocation>
        <location evidence="1">Nucleus</location>
    </subcellularLocation>
</comment>
<dbReference type="CDD" id="cd00067">
    <property type="entry name" value="GAL4"/>
    <property type="match status" value="1"/>
</dbReference>
<dbReference type="Proteomes" id="UP000801428">
    <property type="component" value="Unassembled WGS sequence"/>
</dbReference>
<evidence type="ECO:0000259" key="3">
    <source>
        <dbReference type="PROSITE" id="PS50048"/>
    </source>
</evidence>
<dbReference type="PANTHER" id="PTHR37534:SF49">
    <property type="entry name" value="LYSINE BIOSYNTHESIS REGULATORY PROTEIN LYS14"/>
    <property type="match status" value="1"/>
</dbReference>
<dbReference type="GO" id="GO:0045944">
    <property type="term" value="P:positive regulation of transcription by RNA polymerase II"/>
    <property type="evidence" value="ECO:0007669"/>
    <property type="project" value="TreeGrafter"/>
</dbReference>
<evidence type="ECO:0000313" key="5">
    <source>
        <dbReference type="Proteomes" id="UP000801428"/>
    </source>
</evidence>
<dbReference type="EMBL" id="SWKU01000005">
    <property type="protein sequence ID" value="KAF3006689.1"/>
    <property type="molecule type" value="Genomic_DNA"/>
</dbReference>
<dbReference type="Gene3D" id="4.10.240.10">
    <property type="entry name" value="Zn(2)-C6 fungal-type DNA-binding domain"/>
    <property type="match status" value="1"/>
</dbReference>